<evidence type="ECO:0000256" key="1">
    <source>
        <dbReference type="RuleBase" id="RU364038"/>
    </source>
</evidence>
<comment type="subcellular location">
    <subcellularLocation>
        <location evidence="1">Periplasm</location>
    </subcellularLocation>
</comment>
<dbReference type="InterPro" id="IPR012336">
    <property type="entry name" value="Thioredoxin-like_fold"/>
</dbReference>
<dbReference type="GO" id="GO:0016853">
    <property type="term" value="F:isomerase activity"/>
    <property type="evidence" value="ECO:0007669"/>
    <property type="project" value="UniProtKB-KW"/>
</dbReference>
<evidence type="ECO:0000313" key="3">
    <source>
        <dbReference type="EMBL" id="CUX36414.1"/>
    </source>
</evidence>
<dbReference type="PANTHER" id="PTHR35272:SF4">
    <property type="entry name" value="THIOL:DISULFIDE INTERCHANGE PROTEIN DSBG"/>
    <property type="match status" value="1"/>
</dbReference>
<dbReference type="Pfam" id="PF13098">
    <property type="entry name" value="Thioredoxin_2"/>
    <property type="match status" value="1"/>
</dbReference>
<evidence type="ECO:0000313" key="4">
    <source>
        <dbReference type="Proteomes" id="UP000191987"/>
    </source>
</evidence>
<dbReference type="GO" id="GO:0042597">
    <property type="term" value="C:periplasmic space"/>
    <property type="evidence" value="ECO:0007669"/>
    <property type="project" value="UniProtKB-SubCell"/>
</dbReference>
<gene>
    <name evidence="3" type="primary">dsbG</name>
    <name evidence="3" type="ORF">AGR7C_Cc30001</name>
</gene>
<comment type="similarity">
    <text evidence="1">Belongs to the thioredoxin family. DsbC subfamily.</text>
</comment>
<dbReference type="CDD" id="cd03020">
    <property type="entry name" value="DsbA_DsbC_DsbG"/>
    <property type="match status" value="1"/>
</dbReference>
<dbReference type="NCBIfam" id="NF008657">
    <property type="entry name" value="PRK11657.1"/>
    <property type="match status" value="1"/>
</dbReference>
<dbReference type="InterPro" id="IPR009094">
    <property type="entry name" value="DiS-bond_isomerase_DsbC/G_N_sf"/>
</dbReference>
<sequence length="267" mass="28741">MPYDYLTRNFPIAAFLSSLLLVSPSVAQDTAKNGSNDGLPEILHSIELQGIRILGEMDVPGGLRGFAAKAGAQPIAIYLTPDNKHVVVGTLVDATGQDMAAAQMKKMVEKPILEDGWNQLSQSTWVQDGKADAPRIVYTFTDPNCPYCNKFWQAARPWINSGKVQLRHIMVGVIRQDSPAKAAAILEARSPSEALKENELKHKDGGIAPLQSVKEQTTASLDRNANLMTELGFGGTPAIIFKKADGTIGTVAGMPQDSALEMILGSR</sequence>
<dbReference type="Gene3D" id="3.10.450.70">
    <property type="entry name" value="Disulphide bond isomerase, DsbC/G, N-terminal"/>
    <property type="match status" value="1"/>
</dbReference>
<keyword evidence="1" id="KW-0676">Redox-active center</keyword>
<dbReference type="SUPFAM" id="SSF54423">
    <property type="entry name" value="DsbC/DsbG N-terminal domain-like"/>
    <property type="match status" value="1"/>
</dbReference>
<dbReference type="InterPro" id="IPR033954">
    <property type="entry name" value="DiS-bond_Isoase_DsbC/G"/>
</dbReference>
<dbReference type="InterPro" id="IPR051470">
    <property type="entry name" value="Thiol:disulfide_interchange"/>
</dbReference>
<dbReference type="SUPFAM" id="SSF52833">
    <property type="entry name" value="Thioredoxin-like"/>
    <property type="match status" value="1"/>
</dbReference>
<name>A0A1S7QH28_9HYPH</name>
<proteinExistence type="inferred from homology"/>
<keyword evidence="3" id="KW-0413">Isomerase</keyword>
<dbReference type="RefSeq" id="WP_080815797.1">
    <property type="nucleotide sequence ID" value="NZ_LT009748.1"/>
</dbReference>
<feature type="domain" description="Thioredoxin-like fold" evidence="2">
    <location>
        <begin position="133"/>
        <end position="252"/>
    </location>
</feature>
<keyword evidence="1" id="KW-0574">Periplasm</keyword>
<feature type="signal peptide" evidence="1">
    <location>
        <begin position="1"/>
        <end position="27"/>
    </location>
</feature>
<dbReference type="EMBL" id="FBWG01000020">
    <property type="protein sequence ID" value="CUX36414.1"/>
    <property type="molecule type" value="Genomic_DNA"/>
</dbReference>
<protein>
    <recommendedName>
        <fullName evidence="1">Thiol:disulfide interchange protein</fullName>
    </recommendedName>
</protein>
<dbReference type="AlphaFoldDB" id="A0A1S7QH28"/>
<dbReference type="PANTHER" id="PTHR35272">
    <property type="entry name" value="THIOL:DISULFIDE INTERCHANGE PROTEIN DSBC-RELATED"/>
    <property type="match status" value="1"/>
</dbReference>
<dbReference type="Gene3D" id="3.40.30.10">
    <property type="entry name" value="Glutaredoxin"/>
    <property type="match status" value="1"/>
</dbReference>
<organism evidence="3 4">
    <name type="scientific">Agrobacterium deltaense Zutra 3/1</name>
    <dbReference type="NCBI Taxonomy" id="1183427"/>
    <lineage>
        <taxon>Bacteria</taxon>
        <taxon>Pseudomonadati</taxon>
        <taxon>Pseudomonadota</taxon>
        <taxon>Alphaproteobacteria</taxon>
        <taxon>Hyphomicrobiales</taxon>
        <taxon>Rhizobiaceae</taxon>
        <taxon>Rhizobium/Agrobacterium group</taxon>
        <taxon>Agrobacterium</taxon>
    </lineage>
</organism>
<keyword evidence="1" id="KW-0732">Signal</keyword>
<dbReference type="InterPro" id="IPR036249">
    <property type="entry name" value="Thioredoxin-like_sf"/>
</dbReference>
<accession>A0A1S7QH28</accession>
<evidence type="ECO:0000259" key="2">
    <source>
        <dbReference type="Pfam" id="PF13098"/>
    </source>
</evidence>
<reference evidence="3 4" key="1">
    <citation type="submission" date="2016-01" db="EMBL/GenBank/DDBJ databases">
        <authorList>
            <person name="Oliw E.H."/>
        </authorList>
    </citation>
    <scope>NUCLEOTIDE SEQUENCE [LARGE SCALE GENOMIC DNA]</scope>
    <source>
        <strain evidence="3 4">Zutra 3-1</strain>
    </source>
</reference>
<comment type="function">
    <text evidence="1">Required for disulfide bond formation in some periplasmic proteins. Acts by transferring its disulfide bond to other proteins and is reduced in the process.</text>
</comment>
<dbReference type="Proteomes" id="UP000191987">
    <property type="component" value="Unassembled WGS sequence"/>
</dbReference>
<feature type="chain" id="PRO_5011829338" description="Thiol:disulfide interchange protein" evidence="1">
    <location>
        <begin position="28"/>
        <end position="267"/>
    </location>
</feature>